<feature type="compositionally biased region" description="Basic residues" evidence="1">
    <location>
        <begin position="175"/>
        <end position="189"/>
    </location>
</feature>
<name>A0A6J4JMX4_9ACTN</name>
<reference evidence="2" key="1">
    <citation type="submission" date="2020-02" db="EMBL/GenBank/DDBJ databases">
        <authorList>
            <person name="Meier V. D."/>
        </authorList>
    </citation>
    <scope>NUCLEOTIDE SEQUENCE</scope>
    <source>
        <strain evidence="2">AVDCRST_MAG41</strain>
    </source>
</reference>
<feature type="compositionally biased region" description="Basic and acidic residues" evidence="1">
    <location>
        <begin position="190"/>
        <end position="207"/>
    </location>
</feature>
<accession>A0A6J4JMX4</accession>
<feature type="compositionally biased region" description="Basic and acidic residues" evidence="1">
    <location>
        <begin position="164"/>
        <end position="174"/>
    </location>
</feature>
<sequence>VHAGDPRPARCRRRRGRRDPQGRRPDHPVGRDARDHGAERVRQVHPRLLDRRAPEVRGDLRQRPARRRGRAVHDRRRAGPRGAVPGHAVPGRGARGLGVELPAHRGHRGPRRGAEAAHLGQGGQRRDVRAGHGQGVRRAQPERGLLRRREEAARDPAARAAQAEVRDPRRDRLRPGHRRAAGGLRRHQPHPGDRCRHAADHPLHAHPAVREAGLRARLRGRADRRAGRPRAGRGAGALRVRAVHGGGVM</sequence>
<feature type="region of interest" description="Disordered" evidence="1">
    <location>
        <begin position="1"/>
        <end position="207"/>
    </location>
</feature>
<feature type="compositionally biased region" description="Basic and acidic residues" evidence="1">
    <location>
        <begin position="18"/>
        <end position="62"/>
    </location>
</feature>
<feature type="compositionally biased region" description="Low complexity" evidence="1">
    <location>
        <begin position="80"/>
        <end position="91"/>
    </location>
</feature>
<proteinExistence type="predicted"/>
<protein>
    <submittedName>
        <fullName evidence="2">Iron-sulfur cluster assembly ATPase protein SufC</fullName>
    </submittedName>
</protein>
<feature type="non-terminal residue" evidence="2">
    <location>
        <position position="1"/>
    </location>
</feature>
<dbReference type="AlphaFoldDB" id="A0A6J4JMX4"/>
<feature type="compositionally biased region" description="Basic and acidic residues" evidence="1">
    <location>
        <begin position="139"/>
        <end position="157"/>
    </location>
</feature>
<evidence type="ECO:0000256" key="1">
    <source>
        <dbReference type="SAM" id="MobiDB-lite"/>
    </source>
</evidence>
<gene>
    <name evidence="2" type="ORF">AVDCRST_MAG41-3702</name>
</gene>
<evidence type="ECO:0000313" key="2">
    <source>
        <dbReference type="EMBL" id="CAA9282722.1"/>
    </source>
</evidence>
<feature type="non-terminal residue" evidence="2">
    <location>
        <position position="249"/>
    </location>
</feature>
<organism evidence="2">
    <name type="scientific">uncultured Mycobacteriales bacterium</name>
    <dbReference type="NCBI Taxonomy" id="581187"/>
    <lineage>
        <taxon>Bacteria</taxon>
        <taxon>Bacillati</taxon>
        <taxon>Actinomycetota</taxon>
        <taxon>Actinomycetes</taxon>
        <taxon>Mycobacteriales</taxon>
        <taxon>environmental samples</taxon>
    </lineage>
</organism>
<dbReference type="EMBL" id="CADCTP010000339">
    <property type="protein sequence ID" value="CAA9282722.1"/>
    <property type="molecule type" value="Genomic_DNA"/>
</dbReference>
<feature type="compositionally biased region" description="Basic residues" evidence="1">
    <location>
        <begin position="63"/>
        <end position="79"/>
    </location>
</feature>